<sequence>MRVPRPPRPVRRWLRRWALKAVRALEAWEDVPDGPAPSDAPAAWLERVRAAPGVEWTQAGVGRTASGTVEPHRPPTFSAARPTIPASSAGNSTAPRRHETSPVLTFSARPPNTEARPVFPQRPPPPPVVRTEVREVRPTVQSASSHWPEAAPTTAPPPWLSAAPDRASPVAPTWPDRSQSTLERPPERPRTPTSAEPTLTFPAAVSTSSGFGWPAACDHFSADNWPELPIAAPDTLELWHAAQREQERWRELEREQAGERWNG</sequence>
<dbReference type="EMBL" id="JACHFL010000006">
    <property type="protein sequence ID" value="MBB5363548.1"/>
    <property type="molecule type" value="Genomic_DNA"/>
</dbReference>
<keyword evidence="3" id="KW-1185">Reference proteome</keyword>
<evidence type="ECO:0000256" key="1">
    <source>
        <dbReference type="SAM" id="MobiDB-lite"/>
    </source>
</evidence>
<dbReference type="RefSeq" id="WP_184132690.1">
    <property type="nucleotide sequence ID" value="NZ_JACHFL010000006.1"/>
</dbReference>
<dbReference type="AlphaFoldDB" id="A0A7W8JVG1"/>
<reference evidence="2 3" key="1">
    <citation type="submission" date="2020-08" db="EMBL/GenBank/DDBJ databases">
        <title>Genomic Encyclopedia of Type Strains, Phase IV (KMG-IV): sequencing the most valuable type-strain genomes for metagenomic binning, comparative biology and taxonomic classification.</title>
        <authorList>
            <person name="Goeker M."/>
        </authorList>
    </citation>
    <scope>NUCLEOTIDE SEQUENCE [LARGE SCALE GENOMIC DNA]</scope>
    <source>
        <strain evidence="2 3">DSM 27939</strain>
    </source>
</reference>
<gene>
    <name evidence="2" type="ORF">HNQ08_002654</name>
</gene>
<name>A0A7W8JVG1_9DEIO</name>
<feature type="region of interest" description="Disordered" evidence="1">
    <location>
        <begin position="56"/>
        <end position="199"/>
    </location>
</feature>
<feature type="compositionally biased region" description="Polar residues" evidence="1">
    <location>
        <begin position="85"/>
        <end position="94"/>
    </location>
</feature>
<protein>
    <submittedName>
        <fullName evidence="2">Uncharacterized protein</fullName>
    </submittedName>
</protein>
<proteinExistence type="predicted"/>
<comment type="caution">
    <text evidence="2">The sequence shown here is derived from an EMBL/GenBank/DDBJ whole genome shotgun (WGS) entry which is preliminary data.</text>
</comment>
<organism evidence="2 3">
    <name type="scientific">Deinococcus humi</name>
    <dbReference type="NCBI Taxonomy" id="662880"/>
    <lineage>
        <taxon>Bacteria</taxon>
        <taxon>Thermotogati</taxon>
        <taxon>Deinococcota</taxon>
        <taxon>Deinococci</taxon>
        <taxon>Deinococcales</taxon>
        <taxon>Deinococcaceae</taxon>
        <taxon>Deinococcus</taxon>
    </lineage>
</organism>
<dbReference type="Proteomes" id="UP000552709">
    <property type="component" value="Unassembled WGS sequence"/>
</dbReference>
<accession>A0A7W8JVG1</accession>
<evidence type="ECO:0000313" key="2">
    <source>
        <dbReference type="EMBL" id="MBB5363548.1"/>
    </source>
</evidence>
<evidence type="ECO:0000313" key="3">
    <source>
        <dbReference type="Proteomes" id="UP000552709"/>
    </source>
</evidence>